<comment type="caution">
    <text evidence="1">The sequence shown here is derived from an EMBL/GenBank/DDBJ whole genome shotgun (WGS) entry which is preliminary data.</text>
</comment>
<gene>
    <name evidence="1" type="ORF">E5Q11_16025</name>
</gene>
<organism evidence="1 2">
    <name type="scientific">Marinobacter confluentis</name>
    <dbReference type="NCBI Taxonomy" id="1697557"/>
    <lineage>
        <taxon>Bacteria</taxon>
        <taxon>Pseudomonadati</taxon>
        <taxon>Pseudomonadota</taxon>
        <taxon>Gammaproteobacteria</taxon>
        <taxon>Pseudomonadales</taxon>
        <taxon>Marinobacteraceae</taxon>
        <taxon>Marinobacter</taxon>
    </lineage>
</organism>
<dbReference type="RefSeq" id="WP_135804463.1">
    <property type="nucleotide sequence ID" value="NZ_SRPF01000006.1"/>
</dbReference>
<evidence type="ECO:0000313" key="2">
    <source>
        <dbReference type="Proteomes" id="UP000298325"/>
    </source>
</evidence>
<evidence type="ECO:0000313" key="1">
    <source>
        <dbReference type="EMBL" id="TGN38335.1"/>
    </source>
</evidence>
<name>A0A4Z1BGD8_9GAMM</name>
<keyword evidence="2" id="KW-1185">Reference proteome</keyword>
<accession>A0A4Z1BGD8</accession>
<dbReference type="EMBL" id="SRPF01000006">
    <property type="protein sequence ID" value="TGN38335.1"/>
    <property type="molecule type" value="Genomic_DNA"/>
</dbReference>
<dbReference type="OrthoDB" id="1492993at2"/>
<protein>
    <submittedName>
        <fullName evidence="1">Uncharacterized protein</fullName>
    </submittedName>
</protein>
<dbReference type="Proteomes" id="UP000298325">
    <property type="component" value="Unassembled WGS sequence"/>
</dbReference>
<dbReference type="AlphaFoldDB" id="A0A4Z1BGD8"/>
<proteinExistence type="predicted"/>
<sequence length="125" mass="14059">MIVGHENEGPTGYSFSITNKGNGPAYFKKVQYFLNLQPIEDKPFGESVKEMLNKNDIRHSSSITNLGQHGVMAAGEEITLAKIAFLLEDSEKFQSLDHEFAVRIIYSSLHGDEHVWCSDSRLENL</sequence>
<reference evidence="1 2" key="1">
    <citation type="submission" date="2019-04" db="EMBL/GenBank/DDBJ databases">
        <authorList>
            <person name="Park S."/>
            <person name="Yoon J.-H."/>
        </authorList>
    </citation>
    <scope>NUCLEOTIDE SEQUENCE [LARGE SCALE GENOMIC DNA]</scope>
    <source>
        <strain evidence="1 2">HJM-18</strain>
    </source>
</reference>